<dbReference type="InterPro" id="IPR036047">
    <property type="entry name" value="F-box-like_dom_sf"/>
</dbReference>
<dbReference type="EMBL" id="CAADRA010007041">
    <property type="protein sequence ID" value="VFT98722.1"/>
    <property type="molecule type" value="Genomic_DNA"/>
</dbReference>
<accession>A0A485LJ92</accession>
<keyword evidence="6" id="KW-1185">Reference proteome</keyword>
<dbReference type="PROSITE" id="PS00678">
    <property type="entry name" value="WD_REPEATS_1"/>
    <property type="match status" value="1"/>
</dbReference>
<dbReference type="Pfam" id="PF00400">
    <property type="entry name" value="WD40"/>
    <property type="match status" value="1"/>
</dbReference>
<dbReference type="PROSITE" id="PS50082">
    <property type="entry name" value="WD_REPEATS_2"/>
    <property type="match status" value="1"/>
</dbReference>
<dbReference type="SUPFAM" id="SSF50978">
    <property type="entry name" value="WD40 repeat-like"/>
    <property type="match status" value="1"/>
</dbReference>
<dbReference type="PANTHER" id="PTHR14604:SF4">
    <property type="entry name" value="F-BOX DOMAIN-CONTAINING PROTEIN"/>
    <property type="match status" value="1"/>
</dbReference>
<dbReference type="InterPro" id="IPR015943">
    <property type="entry name" value="WD40/YVTN_repeat-like_dom_sf"/>
</dbReference>
<evidence type="ECO:0000313" key="4">
    <source>
        <dbReference type="EMBL" id="KAF0686089.1"/>
    </source>
</evidence>
<dbReference type="SMART" id="SM00320">
    <property type="entry name" value="WD40"/>
    <property type="match status" value="3"/>
</dbReference>
<dbReference type="InterPro" id="IPR050995">
    <property type="entry name" value="WD-F-box_domain-protein"/>
</dbReference>
<dbReference type="InterPro" id="IPR001680">
    <property type="entry name" value="WD40_rpt"/>
</dbReference>
<evidence type="ECO:0000256" key="3">
    <source>
        <dbReference type="PROSITE-ProRule" id="PRU00221"/>
    </source>
</evidence>
<dbReference type="InterPro" id="IPR036322">
    <property type="entry name" value="WD40_repeat_dom_sf"/>
</dbReference>
<dbReference type="PANTHER" id="PTHR14604">
    <property type="entry name" value="WD40 REPEAT PF20"/>
    <property type="match status" value="1"/>
</dbReference>
<dbReference type="InterPro" id="IPR019775">
    <property type="entry name" value="WD40_repeat_CS"/>
</dbReference>
<dbReference type="Gene3D" id="1.20.1280.50">
    <property type="match status" value="1"/>
</dbReference>
<dbReference type="SUPFAM" id="SSF81383">
    <property type="entry name" value="F-box domain"/>
    <property type="match status" value="1"/>
</dbReference>
<proteinExistence type="predicted"/>
<dbReference type="AlphaFoldDB" id="A0A485LJ92"/>
<dbReference type="CDD" id="cd09917">
    <property type="entry name" value="F-box_SF"/>
    <property type="match status" value="1"/>
</dbReference>
<feature type="repeat" description="WD" evidence="3">
    <location>
        <begin position="325"/>
        <end position="364"/>
    </location>
</feature>
<protein>
    <submittedName>
        <fullName evidence="5">Aste57867_22054 protein</fullName>
    </submittedName>
</protein>
<organism evidence="5 6">
    <name type="scientific">Aphanomyces stellatus</name>
    <dbReference type="NCBI Taxonomy" id="120398"/>
    <lineage>
        <taxon>Eukaryota</taxon>
        <taxon>Sar</taxon>
        <taxon>Stramenopiles</taxon>
        <taxon>Oomycota</taxon>
        <taxon>Saprolegniomycetes</taxon>
        <taxon>Saprolegniales</taxon>
        <taxon>Verrucalvaceae</taxon>
        <taxon>Aphanomyces</taxon>
    </lineage>
</organism>
<dbReference type="Gene3D" id="2.130.10.10">
    <property type="entry name" value="YVTN repeat-like/Quinoprotein amine dehydrogenase"/>
    <property type="match status" value="1"/>
</dbReference>
<dbReference type="EMBL" id="VJMH01007015">
    <property type="protein sequence ID" value="KAF0686089.1"/>
    <property type="molecule type" value="Genomic_DNA"/>
</dbReference>
<evidence type="ECO:0000256" key="1">
    <source>
        <dbReference type="ARBA" id="ARBA00022574"/>
    </source>
</evidence>
<name>A0A485LJ92_9STRA</name>
<dbReference type="Proteomes" id="UP000332933">
    <property type="component" value="Unassembled WGS sequence"/>
</dbReference>
<evidence type="ECO:0000313" key="6">
    <source>
        <dbReference type="Proteomes" id="UP000332933"/>
    </source>
</evidence>
<reference evidence="4" key="2">
    <citation type="submission" date="2019-06" db="EMBL/GenBank/DDBJ databases">
        <title>Genomics analysis of Aphanomyces spp. identifies a new class of oomycete effector associated with host adaptation.</title>
        <authorList>
            <person name="Gaulin E."/>
        </authorList>
    </citation>
    <scope>NUCLEOTIDE SEQUENCE</scope>
    <source>
        <strain evidence="4">CBS 578.67</strain>
    </source>
</reference>
<keyword evidence="1 3" id="KW-0853">WD repeat</keyword>
<reference evidence="5 6" key="1">
    <citation type="submission" date="2019-03" db="EMBL/GenBank/DDBJ databases">
        <authorList>
            <person name="Gaulin E."/>
            <person name="Dumas B."/>
        </authorList>
    </citation>
    <scope>NUCLEOTIDE SEQUENCE [LARGE SCALE GENOMIC DNA]</scope>
    <source>
        <strain evidence="5">CBS 568.67</strain>
    </source>
</reference>
<evidence type="ECO:0000313" key="5">
    <source>
        <dbReference type="EMBL" id="VFT98722.1"/>
    </source>
</evidence>
<gene>
    <name evidence="5" type="primary">Aste57867_22054</name>
    <name evidence="4" type="ORF">As57867_021985</name>
    <name evidence="5" type="ORF">ASTE57867_22054</name>
</gene>
<dbReference type="OrthoDB" id="71437at2759"/>
<dbReference type="PROSITE" id="PS50294">
    <property type="entry name" value="WD_REPEATS_REGION"/>
    <property type="match status" value="1"/>
</dbReference>
<sequence>MNDAIADAVQQIQFDMDIWQEQYDGARPLPPRQREAWRAILTQVERVSREVDLAAGVPTDGTSEPTPSHDVTPSATAARLSLRRRNSSTDVASDATPESYWAGLWYLLGDVESDRNRRLGVQDDGSGGMPGDAYVLLQIWSCLDSRDFAAVAAVCSDWFRLVYHSKLGQQQWQHIATSRWPRIRDWGTDAVVARVAGPTTADWRKRFITMHTLGSNWDTGRARCQTHHFPPPTPPQQPPTIRQACLVGGQHRRPMLLLGDSRGNIRYVDAAFEESCRYRAHRFSITALAHDGGRVGMAAAGALDGTLSLHDTEYCEMVSQSQLQGRHHLDSITSVELKDNVLLSASTDATVRLWDLRSSEQLVFEDRQVKVRAATLSPDATSFLAFYHDNLCAVWDVRQPVAPVHTFPSHYLAATWLSTTTCVVAEAHGQFLFVENLQPAGRVQTGHANASVVGCFPVHITNAASFGIVSGDANTDDVLQLYRWRKNSANKYLASRLYTLSTSEARPRPIRCSAADWTSVVGVDNIGKVHQWDFVSN</sequence>
<evidence type="ECO:0000256" key="2">
    <source>
        <dbReference type="ARBA" id="ARBA00022737"/>
    </source>
</evidence>
<keyword evidence="2" id="KW-0677">Repeat</keyword>